<proteinExistence type="predicted"/>
<dbReference type="EMBL" id="MGDB01000118">
    <property type="protein sequence ID" value="OGL39454.1"/>
    <property type="molecule type" value="Genomic_DNA"/>
</dbReference>
<evidence type="ECO:0000313" key="1">
    <source>
        <dbReference type="EMBL" id="OGL39454.1"/>
    </source>
</evidence>
<sequence>MIDIKFGKSDLPNGIFKIKEFDYPIPYKVKENLLEKYPDGFVYHRDLLEELANMNPTLAIKFAATFWQEIEDELDRAK</sequence>
<evidence type="ECO:0000313" key="2">
    <source>
        <dbReference type="Proteomes" id="UP000178526"/>
    </source>
</evidence>
<dbReference type="Proteomes" id="UP000178526">
    <property type="component" value="Unassembled WGS sequence"/>
</dbReference>
<reference evidence="1 2" key="1">
    <citation type="journal article" date="2016" name="Nat. Commun.">
        <title>Thousands of microbial genomes shed light on interconnected biogeochemical processes in an aquifer system.</title>
        <authorList>
            <person name="Anantharaman K."/>
            <person name="Brown C.T."/>
            <person name="Hug L.A."/>
            <person name="Sharon I."/>
            <person name="Castelle C.J."/>
            <person name="Probst A.J."/>
            <person name="Thomas B.C."/>
            <person name="Singh A."/>
            <person name="Wilkins M.J."/>
            <person name="Karaoz U."/>
            <person name="Brodie E.L."/>
            <person name="Williams K.H."/>
            <person name="Hubbard S.S."/>
            <person name="Banfield J.F."/>
        </authorList>
    </citation>
    <scope>NUCLEOTIDE SEQUENCE [LARGE SCALE GENOMIC DNA]</scope>
</reference>
<organism evidence="1 2">
    <name type="scientific">Candidatus Schekmanbacteria bacterium GWA2_38_11</name>
    <dbReference type="NCBI Taxonomy" id="1817876"/>
    <lineage>
        <taxon>Bacteria</taxon>
        <taxon>Candidatus Schekmaniibacteriota</taxon>
    </lineage>
</organism>
<comment type="caution">
    <text evidence="1">The sequence shown here is derived from an EMBL/GenBank/DDBJ whole genome shotgun (WGS) entry which is preliminary data.</text>
</comment>
<accession>A0A1F7RET9</accession>
<dbReference type="AlphaFoldDB" id="A0A1F7RET9"/>
<protein>
    <submittedName>
        <fullName evidence="1">Uncharacterized protein</fullName>
    </submittedName>
</protein>
<gene>
    <name evidence="1" type="ORF">A2042_02150</name>
</gene>
<name>A0A1F7RET9_9BACT</name>